<organism evidence="2 3">
    <name type="scientific">Bacillus safensis</name>
    <dbReference type="NCBI Taxonomy" id="561879"/>
    <lineage>
        <taxon>Bacteria</taxon>
        <taxon>Bacillati</taxon>
        <taxon>Bacillota</taxon>
        <taxon>Bacilli</taxon>
        <taxon>Bacillales</taxon>
        <taxon>Bacillaceae</taxon>
        <taxon>Bacillus</taxon>
    </lineage>
</organism>
<accession>A0A1L6ZK29</accession>
<keyword evidence="1" id="KW-1133">Transmembrane helix</keyword>
<dbReference type="EMBL" id="CP015607">
    <property type="protein sequence ID" value="APT46861.1"/>
    <property type="molecule type" value="Genomic_DNA"/>
</dbReference>
<feature type="transmembrane region" description="Helical" evidence="1">
    <location>
        <begin position="12"/>
        <end position="32"/>
    </location>
</feature>
<evidence type="ECO:0000256" key="1">
    <source>
        <dbReference type="SAM" id="Phobius"/>
    </source>
</evidence>
<proteinExistence type="predicted"/>
<gene>
    <name evidence="2" type="ORF">BSA145_13960</name>
</gene>
<keyword evidence="1" id="KW-0472">Membrane</keyword>
<name>A0A1L6ZK29_BACIA</name>
<dbReference type="AlphaFoldDB" id="A0A1L6ZK29"/>
<keyword evidence="1" id="KW-0812">Transmembrane</keyword>
<dbReference type="Proteomes" id="UP000185426">
    <property type="component" value="Chromosome"/>
</dbReference>
<evidence type="ECO:0000313" key="2">
    <source>
        <dbReference type="EMBL" id="APT46861.1"/>
    </source>
</evidence>
<evidence type="ECO:0000313" key="3">
    <source>
        <dbReference type="Proteomes" id="UP000185426"/>
    </source>
</evidence>
<reference evidence="2 3" key="1">
    <citation type="submission" date="2016-05" db="EMBL/GenBank/DDBJ databases">
        <title>Complete Genome and Methylome Analysis of Psychrotrophic Bacterial Isolates from Antarctic Lake Untersee.</title>
        <authorList>
            <person name="Fomenkov A."/>
            <person name="Akimov V.N."/>
            <person name="Vasilyeva L.V."/>
            <person name="Andersen D."/>
            <person name="Vincze T."/>
            <person name="Roberts R.J."/>
        </authorList>
    </citation>
    <scope>NUCLEOTIDE SEQUENCE [LARGE SCALE GENOMIC DNA]</scope>
    <source>
        <strain evidence="2 3">U14-5</strain>
    </source>
</reference>
<protein>
    <submittedName>
        <fullName evidence="2">Uncharacterized protein</fullName>
    </submittedName>
</protein>
<sequence>MTMLKSTLFRRIFIISFALAFMISLFNMAVFPGTPASYYVGLVCKMLFISLLNGLFFGTIFYLIFTFINTKSSKQNQ</sequence>
<feature type="transmembrane region" description="Helical" evidence="1">
    <location>
        <begin position="38"/>
        <end position="65"/>
    </location>
</feature>